<protein>
    <submittedName>
        <fullName evidence="1">Phage major tail tube protein</fullName>
    </submittedName>
</protein>
<dbReference type="InterPro" id="IPR006498">
    <property type="entry name" value="Tail_tube"/>
</dbReference>
<reference evidence="1 2" key="1">
    <citation type="submission" date="2013-03" db="EMBL/GenBank/DDBJ databases">
        <authorList>
            <person name="Fiebig A."/>
            <person name="Goeker M."/>
            <person name="Klenk H.-P.P."/>
        </authorList>
    </citation>
    <scope>NUCLEOTIDE SEQUENCE [LARGE SCALE GENOMIC DNA]</scope>
    <source>
        <strain evidence="1 2">DSM 17492</strain>
    </source>
</reference>
<dbReference type="PATRIC" id="fig|1122180.6.peg.1870"/>
<dbReference type="RefSeq" id="WP_017928631.1">
    <property type="nucleotide sequence ID" value="NZ_KB822998.1"/>
</dbReference>
<evidence type="ECO:0000313" key="1">
    <source>
        <dbReference type="EMBL" id="EYD71815.1"/>
    </source>
</evidence>
<dbReference type="OrthoDB" id="7834326at2"/>
<evidence type="ECO:0000313" key="2">
    <source>
        <dbReference type="Proteomes" id="UP000025047"/>
    </source>
</evidence>
<dbReference type="AlphaFoldDB" id="A0A017HBX3"/>
<dbReference type="Proteomes" id="UP000025047">
    <property type="component" value="Unassembled WGS sequence"/>
</dbReference>
<proteinExistence type="predicted"/>
<name>A0A017HBX3_9RHOB</name>
<dbReference type="eggNOG" id="COG3498">
    <property type="taxonomic scope" value="Bacteria"/>
</dbReference>
<dbReference type="STRING" id="1122180.Lokhon_01885"/>
<accession>A0A017HBX3</accession>
<sequence>MGNKLPAFILTDCTLAVPGAGGNRIGQVSEITIPVMEKTIESFRNGGMIKPREVAMGYEITTASFKETALDPDMLKLYGFGNAESIIAYGSMRSEDGTEHAARFEMVCDVKSVDMGNWTSAQKGEVSYGLSVHEGILYIDDAEVYAFDDFGVRVGGVEQFPGRRAALRLD</sequence>
<dbReference type="HOGENOM" id="CLU_130297_2_0_5"/>
<dbReference type="Pfam" id="PF04985">
    <property type="entry name" value="Phage_tube"/>
    <property type="match status" value="1"/>
</dbReference>
<comment type="caution">
    <text evidence="1">The sequence shown here is derived from an EMBL/GenBank/DDBJ whole genome shotgun (WGS) entry which is preliminary data.</text>
</comment>
<keyword evidence="2" id="KW-1185">Reference proteome</keyword>
<dbReference type="EMBL" id="APGJ01000006">
    <property type="protein sequence ID" value="EYD71815.1"/>
    <property type="molecule type" value="Genomic_DNA"/>
</dbReference>
<organism evidence="1 2">
    <name type="scientific">Limimaricola hongkongensis DSM 17492</name>
    <dbReference type="NCBI Taxonomy" id="1122180"/>
    <lineage>
        <taxon>Bacteria</taxon>
        <taxon>Pseudomonadati</taxon>
        <taxon>Pseudomonadota</taxon>
        <taxon>Alphaproteobacteria</taxon>
        <taxon>Rhodobacterales</taxon>
        <taxon>Paracoccaceae</taxon>
        <taxon>Limimaricola</taxon>
    </lineage>
</organism>
<gene>
    <name evidence="1" type="ORF">Lokhon_01885</name>
</gene>